<evidence type="ECO:0000313" key="1">
    <source>
        <dbReference type="EMBL" id="SES26817.1"/>
    </source>
</evidence>
<protein>
    <submittedName>
        <fullName evidence="1">Methyltransferase domain-containing protein</fullName>
    </submittedName>
</protein>
<name>A0A1H9VZL4_9PSEU</name>
<dbReference type="GO" id="GO:0032259">
    <property type="term" value="P:methylation"/>
    <property type="evidence" value="ECO:0007669"/>
    <property type="project" value="UniProtKB-KW"/>
</dbReference>
<dbReference type="OrthoDB" id="6075445at2"/>
<dbReference type="Proteomes" id="UP000199352">
    <property type="component" value="Unassembled WGS sequence"/>
</dbReference>
<dbReference type="GO" id="GO:0008168">
    <property type="term" value="F:methyltransferase activity"/>
    <property type="evidence" value="ECO:0007669"/>
    <property type="project" value="UniProtKB-KW"/>
</dbReference>
<dbReference type="InterPro" id="IPR029063">
    <property type="entry name" value="SAM-dependent_MTases_sf"/>
</dbReference>
<accession>A0A1H9VZL4</accession>
<sequence>MSQTPLDPTEARDFAGAWRLAQVIPGWLTEAQARVLWEAALRLPAGNRILEIGSHQGRSTTVLGTAARRVGATVVAIDPFVEGRLFGGKPTRKRFEQNIAAAGLKGVVELIPGYSTELRPDWHRPIDLLYIDGKHDYWTFTDDLRWSAHLTPGGEILVHDSYSSIGVTSGILAKILFGSRYTYQDRTGSLARFRATVPHPAERVRVLAEIPWFLRNVFIKVLLRLRLRPVARVFGHDDPYDPY</sequence>
<dbReference type="EMBL" id="FOFR01000029">
    <property type="protein sequence ID" value="SES26817.1"/>
    <property type="molecule type" value="Genomic_DNA"/>
</dbReference>
<gene>
    <name evidence="1" type="ORF">SAMN05216188_12923</name>
</gene>
<proteinExistence type="predicted"/>
<keyword evidence="1" id="KW-0489">Methyltransferase</keyword>
<dbReference type="RefSeq" id="WP_089960709.1">
    <property type="nucleotide sequence ID" value="NZ_FOFR01000029.1"/>
</dbReference>
<reference evidence="2" key="1">
    <citation type="submission" date="2016-10" db="EMBL/GenBank/DDBJ databases">
        <authorList>
            <person name="Varghese N."/>
            <person name="Submissions S."/>
        </authorList>
    </citation>
    <scope>NUCLEOTIDE SEQUENCE [LARGE SCALE GENOMIC DNA]</scope>
    <source>
        <strain evidence="2">CGMCC 4.3525</strain>
    </source>
</reference>
<keyword evidence="2" id="KW-1185">Reference proteome</keyword>
<keyword evidence="1" id="KW-0808">Transferase</keyword>
<organism evidence="1 2">
    <name type="scientific">Lentzea xinjiangensis</name>
    <dbReference type="NCBI Taxonomy" id="402600"/>
    <lineage>
        <taxon>Bacteria</taxon>
        <taxon>Bacillati</taxon>
        <taxon>Actinomycetota</taxon>
        <taxon>Actinomycetes</taxon>
        <taxon>Pseudonocardiales</taxon>
        <taxon>Pseudonocardiaceae</taxon>
        <taxon>Lentzea</taxon>
    </lineage>
</organism>
<dbReference type="Gene3D" id="3.40.50.150">
    <property type="entry name" value="Vaccinia Virus protein VP39"/>
    <property type="match status" value="1"/>
</dbReference>
<dbReference type="Pfam" id="PF13578">
    <property type="entry name" value="Methyltransf_24"/>
    <property type="match status" value="1"/>
</dbReference>
<dbReference type="STRING" id="402600.SAMN05216188_12923"/>
<dbReference type="SUPFAM" id="SSF53335">
    <property type="entry name" value="S-adenosyl-L-methionine-dependent methyltransferases"/>
    <property type="match status" value="1"/>
</dbReference>
<evidence type="ECO:0000313" key="2">
    <source>
        <dbReference type="Proteomes" id="UP000199352"/>
    </source>
</evidence>
<dbReference type="AlphaFoldDB" id="A0A1H9VZL4"/>